<dbReference type="Gene3D" id="3.40.630.10">
    <property type="entry name" value="Zn peptidases"/>
    <property type="match status" value="1"/>
</dbReference>
<reference evidence="10 11" key="1">
    <citation type="submission" date="2018-08" db="EMBL/GenBank/DDBJ databases">
        <title>A genome reference for cultivated species of the human gut microbiota.</title>
        <authorList>
            <person name="Zou Y."/>
            <person name="Xue W."/>
            <person name="Luo G."/>
        </authorList>
    </citation>
    <scope>NUCLEOTIDE SEQUENCE [LARGE SCALE GENOMIC DNA]</scope>
    <source>
        <strain evidence="10 11">TF08-11</strain>
    </source>
</reference>
<dbReference type="EMBL" id="JAQLXO010000027">
    <property type="protein sequence ID" value="MDB7983254.1"/>
    <property type="molecule type" value="Genomic_DNA"/>
</dbReference>
<evidence type="ECO:0000256" key="8">
    <source>
        <dbReference type="PIRSR" id="PIRSR001123-2"/>
    </source>
</evidence>
<name>A0A3E3E3R8_9FIRM</name>
<feature type="binding site" evidence="8">
    <location>
        <position position="170"/>
    </location>
    <ligand>
        <name>Zn(2+)</name>
        <dbReference type="ChEBI" id="CHEBI:29105"/>
        <label>2</label>
    </ligand>
</feature>
<dbReference type="RefSeq" id="WP_117446486.1">
    <property type="nucleotide sequence ID" value="NZ_CALCIP010000002.1"/>
</dbReference>
<evidence type="ECO:0000256" key="3">
    <source>
        <dbReference type="ARBA" id="ARBA00022670"/>
    </source>
</evidence>
<dbReference type="Proteomes" id="UP001212981">
    <property type="component" value="Unassembled WGS sequence"/>
</dbReference>
<dbReference type="NCBIfam" id="NF007421">
    <property type="entry name" value="PRK09961.1"/>
    <property type="match status" value="1"/>
</dbReference>
<dbReference type="Pfam" id="PF05343">
    <property type="entry name" value="Peptidase_M42"/>
    <property type="match status" value="1"/>
</dbReference>
<dbReference type="PIRSF" id="PIRSF001123">
    <property type="entry name" value="PepA_GA"/>
    <property type="match status" value="1"/>
</dbReference>
<dbReference type="EMBL" id="QUSK01000015">
    <property type="protein sequence ID" value="RGD76200.1"/>
    <property type="molecule type" value="Genomic_DNA"/>
</dbReference>
<gene>
    <name evidence="9" type="primary">ypdE</name>
    <name evidence="10" type="ORF">DXC78_07665</name>
    <name evidence="9" type="ORF">PND82_10540</name>
</gene>
<dbReference type="GO" id="GO:0046872">
    <property type="term" value="F:metal ion binding"/>
    <property type="evidence" value="ECO:0007669"/>
    <property type="project" value="UniProtKB-UniRule"/>
</dbReference>
<dbReference type="GO" id="GO:0004177">
    <property type="term" value="F:aminopeptidase activity"/>
    <property type="evidence" value="ECO:0007669"/>
    <property type="project" value="UniProtKB-UniRule"/>
</dbReference>
<dbReference type="SUPFAM" id="SSF101821">
    <property type="entry name" value="Aminopeptidase/glucanase lid domain"/>
    <property type="match status" value="1"/>
</dbReference>
<keyword evidence="3" id="KW-0645">Protease</keyword>
<evidence type="ECO:0000256" key="4">
    <source>
        <dbReference type="ARBA" id="ARBA00022723"/>
    </source>
</evidence>
<dbReference type="GO" id="GO:0006508">
    <property type="term" value="P:proteolysis"/>
    <property type="evidence" value="ECO:0007669"/>
    <property type="project" value="UniProtKB-KW"/>
</dbReference>
<feature type="binding site" evidence="8">
    <location>
        <position position="203"/>
    </location>
    <ligand>
        <name>Zn(2+)</name>
        <dbReference type="ChEBI" id="CHEBI:29105"/>
        <label>2</label>
    </ligand>
</feature>
<keyword evidence="2 10" id="KW-0031">Aminopeptidase</keyword>
<dbReference type="Proteomes" id="UP000260721">
    <property type="component" value="Unassembled WGS sequence"/>
</dbReference>
<accession>A0A3E3E3R8</accession>
<dbReference type="InterPro" id="IPR023367">
    <property type="entry name" value="Peptidase_M42_dom2"/>
</dbReference>
<feature type="binding site" evidence="8">
    <location>
        <position position="170"/>
    </location>
    <ligand>
        <name>Zn(2+)</name>
        <dbReference type="ChEBI" id="CHEBI:29105"/>
        <label>1</label>
    </ligand>
</feature>
<evidence type="ECO:0000313" key="9">
    <source>
        <dbReference type="EMBL" id="MDB7983254.1"/>
    </source>
</evidence>
<dbReference type="InterPro" id="IPR008007">
    <property type="entry name" value="Peptidase_M42"/>
</dbReference>
<protein>
    <submittedName>
        <fullName evidence="10">Aminopeptidase</fullName>
        <ecNumber evidence="9">3.4.11.-</ecNumber>
    </submittedName>
</protein>
<evidence type="ECO:0000256" key="6">
    <source>
        <dbReference type="PIRNR" id="PIRNR001123"/>
    </source>
</evidence>
<dbReference type="PANTHER" id="PTHR32481:SF0">
    <property type="entry name" value="AMINOPEPTIDASE YPDE-RELATED"/>
    <property type="match status" value="1"/>
</dbReference>
<comment type="caution">
    <text evidence="10">The sequence shown here is derived from an EMBL/GenBank/DDBJ whole genome shotgun (WGS) entry which is preliminary data.</text>
</comment>
<evidence type="ECO:0000256" key="2">
    <source>
        <dbReference type="ARBA" id="ARBA00022438"/>
    </source>
</evidence>
<comment type="cofactor">
    <cofactor evidence="8">
        <name>a divalent metal cation</name>
        <dbReference type="ChEBI" id="CHEBI:60240"/>
    </cofactor>
    <text evidence="8">Binds 2 divalent metal cations per subunit.</text>
</comment>
<dbReference type="PANTHER" id="PTHR32481">
    <property type="entry name" value="AMINOPEPTIDASE"/>
    <property type="match status" value="1"/>
</dbReference>
<dbReference type="EC" id="3.4.11.-" evidence="9"/>
<evidence type="ECO:0000313" key="10">
    <source>
        <dbReference type="EMBL" id="RGD76200.1"/>
    </source>
</evidence>
<organism evidence="10 11">
    <name type="scientific">Faecalicoccus pleomorphus</name>
    <dbReference type="NCBI Taxonomy" id="1323"/>
    <lineage>
        <taxon>Bacteria</taxon>
        <taxon>Bacillati</taxon>
        <taxon>Bacillota</taxon>
        <taxon>Erysipelotrichia</taxon>
        <taxon>Erysipelotrichales</taxon>
        <taxon>Erysipelotrichaceae</taxon>
        <taxon>Faecalicoccus</taxon>
    </lineage>
</organism>
<feature type="binding site" evidence="8">
    <location>
        <position position="64"/>
    </location>
    <ligand>
        <name>Zn(2+)</name>
        <dbReference type="ChEBI" id="CHEBI:29105"/>
        <label>1</label>
    </ligand>
</feature>
<feature type="binding site" evidence="8">
    <location>
        <position position="311"/>
    </location>
    <ligand>
        <name>Zn(2+)</name>
        <dbReference type="ChEBI" id="CHEBI:29105"/>
        <label>2</label>
    </ligand>
</feature>
<feature type="active site" description="Proton acceptor" evidence="7">
    <location>
        <position position="202"/>
    </location>
</feature>
<proteinExistence type="inferred from homology"/>
<feature type="binding site" evidence="8">
    <location>
        <position position="225"/>
    </location>
    <ligand>
        <name>Zn(2+)</name>
        <dbReference type="ChEBI" id="CHEBI:29105"/>
        <label>1</label>
    </ligand>
</feature>
<evidence type="ECO:0000313" key="11">
    <source>
        <dbReference type="Proteomes" id="UP000260721"/>
    </source>
</evidence>
<dbReference type="SUPFAM" id="SSF53187">
    <property type="entry name" value="Zn-dependent exopeptidases"/>
    <property type="match status" value="1"/>
</dbReference>
<reference evidence="9" key="2">
    <citation type="submission" date="2023-01" db="EMBL/GenBank/DDBJ databases">
        <title>Human gut microbiome strain richness.</title>
        <authorList>
            <person name="Chen-Liaw A."/>
        </authorList>
    </citation>
    <scope>NUCLEOTIDE SEQUENCE</scope>
    <source>
        <strain evidence="9">D8_m1001271B151109d0_201107</strain>
    </source>
</reference>
<evidence type="ECO:0000256" key="1">
    <source>
        <dbReference type="ARBA" id="ARBA00006272"/>
    </source>
</evidence>
<comment type="similarity">
    <text evidence="1 6">Belongs to the peptidase M42 family.</text>
</comment>
<sequence length="350" mass="38340">MNDDLLVCLSNADAVASKEDEVRNILWNECKPFASKVDFDGLGSILFHKNSEVQDPLKVMFTGHMDEVGFLVRHISEIGMLYLIRVGGVIDKSLEMQKVRITTANGTKVYGLMNAVKDETGSVKEIYVDIGASSKEDVKAMGVEIGNMVTFDSNCHSIAQDSILAGKAMDDRTGCYVIAESLKQLHHQKCEAELIFSATSSEEVGIRGAKTAVTLVDPDIVFAIDVANHPELVRDYTNHRQIGKGVMIVCYDKTLAPNEKLLKFVKKIADKEEIPYQLDMFSGGGTDAGSAHLIGRGKLAMVIGIPLRYCHGSVSYVHKSDLDAAVKLVCALSKQLTREKFNEFTNFIGG</sequence>
<keyword evidence="5 9" id="KW-0378">Hydrolase</keyword>
<evidence type="ECO:0000256" key="5">
    <source>
        <dbReference type="ARBA" id="ARBA00022801"/>
    </source>
</evidence>
<dbReference type="AlphaFoldDB" id="A0A3E3E3R8"/>
<dbReference type="Gene3D" id="2.40.30.40">
    <property type="entry name" value="Peptidase M42, domain 2"/>
    <property type="match status" value="1"/>
</dbReference>
<keyword evidence="4 8" id="KW-0479">Metal-binding</keyword>
<dbReference type="InterPro" id="IPR051464">
    <property type="entry name" value="Peptidase_M42_aminopept"/>
</dbReference>
<evidence type="ECO:0000256" key="7">
    <source>
        <dbReference type="PIRSR" id="PIRSR001123-1"/>
    </source>
</evidence>